<feature type="domain" description="EAL" evidence="1">
    <location>
        <begin position="8"/>
        <end position="260"/>
    </location>
</feature>
<evidence type="ECO:0000313" key="3">
    <source>
        <dbReference type="Proteomes" id="UP000238081"/>
    </source>
</evidence>
<dbReference type="Gene3D" id="3.20.20.450">
    <property type="entry name" value="EAL domain"/>
    <property type="match status" value="1"/>
</dbReference>
<dbReference type="InterPro" id="IPR050706">
    <property type="entry name" value="Cyclic-di-GMP_PDE-like"/>
</dbReference>
<name>A0A2S7F758_CLOBU</name>
<dbReference type="PANTHER" id="PTHR33121">
    <property type="entry name" value="CYCLIC DI-GMP PHOSPHODIESTERASE PDEF"/>
    <property type="match status" value="1"/>
</dbReference>
<dbReference type="InterPro" id="IPR035919">
    <property type="entry name" value="EAL_sf"/>
</dbReference>
<dbReference type="AlphaFoldDB" id="A0A2S7F758"/>
<proteinExistence type="predicted"/>
<comment type="caution">
    <text evidence="2">The sequence shown here is derived from an EMBL/GenBank/DDBJ whole genome shotgun (WGS) entry which is preliminary data.</text>
</comment>
<dbReference type="PANTHER" id="PTHR33121:SF70">
    <property type="entry name" value="SIGNALING PROTEIN YKOW"/>
    <property type="match status" value="1"/>
</dbReference>
<accession>A0A2S7F758</accession>
<dbReference type="PROSITE" id="PS50883">
    <property type="entry name" value="EAL"/>
    <property type="match status" value="1"/>
</dbReference>
<evidence type="ECO:0000313" key="2">
    <source>
        <dbReference type="EMBL" id="PPV12630.1"/>
    </source>
</evidence>
<reference evidence="2 3" key="1">
    <citation type="submission" date="2016-01" db="EMBL/GenBank/DDBJ databases">
        <title>Characterization of the Clostridium difficile lineages that are prevalent in Hong Kong and China.</title>
        <authorList>
            <person name="Kwok J.S.-L."/>
            <person name="Lam W.-Y."/>
            <person name="Ip M."/>
            <person name="Chan T.-F."/>
            <person name="Hawkey P.M."/>
            <person name="Tsui S.K.-W."/>
        </authorList>
    </citation>
    <scope>NUCLEOTIDE SEQUENCE [LARGE SCALE GENOMIC DNA]</scope>
    <source>
        <strain evidence="2 3">300064</strain>
    </source>
</reference>
<dbReference type="GO" id="GO:0071111">
    <property type="term" value="F:cyclic-guanylate-specific phosphodiesterase activity"/>
    <property type="evidence" value="ECO:0007669"/>
    <property type="project" value="InterPro"/>
</dbReference>
<protein>
    <submittedName>
        <fullName evidence="2">Diguanylate cyclase</fullName>
    </submittedName>
</protein>
<dbReference type="SMART" id="SM00052">
    <property type="entry name" value="EAL"/>
    <property type="match status" value="1"/>
</dbReference>
<dbReference type="Proteomes" id="UP000238081">
    <property type="component" value="Unassembled WGS sequence"/>
</dbReference>
<evidence type="ECO:0000259" key="1">
    <source>
        <dbReference type="PROSITE" id="PS50883"/>
    </source>
</evidence>
<dbReference type="EMBL" id="LRDH01000137">
    <property type="protein sequence ID" value="PPV12630.1"/>
    <property type="molecule type" value="Genomic_DNA"/>
</dbReference>
<dbReference type="CDD" id="cd01948">
    <property type="entry name" value="EAL"/>
    <property type="match status" value="1"/>
</dbReference>
<dbReference type="SUPFAM" id="SSF141868">
    <property type="entry name" value="EAL domain-like"/>
    <property type="match status" value="1"/>
</dbReference>
<dbReference type="InterPro" id="IPR001633">
    <property type="entry name" value="EAL_dom"/>
</dbReference>
<dbReference type="Pfam" id="PF00563">
    <property type="entry name" value="EAL"/>
    <property type="match status" value="1"/>
</dbReference>
<organism evidence="2 3">
    <name type="scientific">Clostridium butyricum</name>
    <dbReference type="NCBI Taxonomy" id="1492"/>
    <lineage>
        <taxon>Bacteria</taxon>
        <taxon>Bacillati</taxon>
        <taxon>Bacillota</taxon>
        <taxon>Clostridia</taxon>
        <taxon>Eubacteriales</taxon>
        <taxon>Clostridiaceae</taxon>
        <taxon>Clostridium</taxon>
    </lineage>
</organism>
<gene>
    <name evidence="2" type="ORF">AWN73_18315</name>
</gene>
<sequence>MMFMNIKSSIQKNDILEALKRNEFFTLYQPKVYSESGKLASIEALIRWKRNNSIIYPLEFIPMCEENGLVYDIDMYMIGQVITQINELKKNNKKIIPISVNIYKGTLMEENFIDTIDELFGNMNINNYVEFEITERGILTEDIDKIAEVFKKLKERNFRIAVDDYGTGSSNLLFLAKTNVDIIKLDKSIINNIHENTKAQYIIEALITLSKKLDTDLVVEGVENIKEFKFLKDIGCKIIQGYYFSKPVNISDIKLSYDIF</sequence>